<feature type="domain" description="HTH hxlR-type" evidence="5">
    <location>
        <begin position="191"/>
        <end position="288"/>
    </location>
</feature>
<gene>
    <name evidence="6" type="ORF">AYR66_13640</name>
</gene>
<dbReference type="Pfam" id="PF01638">
    <property type="entry name" value="HxlR"/>
    <property type="match status" value="2"/>
</dbReference>
<comment type="caution">
    <text evidence="6">The sequence shown here is derived from an EMBL/GenBank/DDBJ whole genome shotgun (WGS) entry which is preliminary data.</text>
</comment>
<evidence type="ECO:0000256" key="1">
    <source>
        <dbReference type="ARBA" id="ARBA00023015"/>
    </source>
</evidence>
<dbReference type="Gene3D" id="1.10.10.10">
    <property type="entry name" value="Winged helix-like DNA-binding domain superfamily/Winged helix DNA-binding domain"/>
    <property type="match status" value="2"/>
</dbReference>
<evidence type="ECO:0000256" key="2">
    <source>
        <dbReference type="ARBA" id="ARBA00023125"/>
    </source>
</evidence>
<reference evidence="6 7" key="1">
    <citation type="submission" date="2016-02" db="EMBL/GenBank/DDBJ databases">
        <authorList>
            <person name="Wen L."/>
            <person name="He K."/>
            <person name="Yang H."/>
        </authorList>
    </citation>
    <scope>NUCLEOTIDE SEQUENCE [LARGE SCALE GENOMIC DNA]</scope>
    <source>
        <strain evidence="6 7">TSA40</strain>
    </source>
</reference>
<dbReference type="SUPFAM" id="SSF46785">
    <property type="entry name" value="Winged helix' DNA-binding domain"/>
    <property type="match status" value="2"/>
</dbReference>
<keyword evidence="7" id="KW-1185">Reference proteome</keyword>
<dbReference type="EMBL" id="LSTO01000001">
    <property type="protein sequence ID" value="OWW22851.1"/>
    <property type="molecule type" value="Genomic_DNA"/>
</dbReference>
<proteinExistence type="predicted"/>
<dbReference type="InterPro" id="IPR036390">
    <property type="entry name" value="WH_DNA-bd_sf"/>
</dbReference>
<protein>
    <submittedName>
        <fullName evidence="6">Transcriptional regulator</fullName>
    </submittedName>
</protein>
<name>A0A254TJP6_9BURK</name>
<dbReference type="PANTHER" id="PTHR33204:SF18">
    <property type="entry name" value="TRANSCRIPTIONAL REGULATORY PROTEIN"/>
    <property type="match status" value="1"/>
</dbReference>
<feature type="domain" description="HTH hxlR-type" evidence="5">
    <location>
        <begin position="26"/>
        <end position="123"/>
    </location>
</feature>
<dbReference type="RefSeq" id="WP_088707261.1">
    <property type="nucleotide sequence ID" value="NZ_LSTO01000001.1"/>
</dbReference>
<keyword evidence="1" id="KW-0805">Transcription regulation</keyword>
<keyword evidence="3" id="KW-0804">Transcription</keyword>
<dbReference type="InterPro" id="IPR036388">
    <property type="entry name" value="WH-like_DNA-bd_sf"/>
</dbReference>
<evidence type="ECO:0000313" key="6">
    <source>
        <dbReference type="EMBL" id="OWW22851.1"/>
    </source>
</evidence>
<feature type="region of interest" description="Disordered" evidence="4">
    <location>
        <begin position="158"/>
        <end position="183"/>
    </location>
</feature>
<feature type="compositionally biased region" description="Basic and acidic residues" evidence="4">
    <location>
        <begin position="170"/>
        <end position="183"/>
    </location>
</feature>
<dbReference type="Proteomes" id="UP000197535">
    <property type="component" value="Unassembled WGS sequence"/>
</dbReference>
<dbReference type="PANTHER" id="PTHR33204">
    <property type="entry name" value="TRANSCRIPTIONAL REGULATOR, MARR FAMILY"/>
    <property type="match status" value="1"/>
</dbReference>
<dbReference type="GO" id="GO:0003677">
    <property type="term" value="F:DNA binding"/>
    <property type="evidence" value="ECO:0007669"/>
    <property type="project" value="UniProtKB-KW"/>
</dbReference>
<dbReference type="PROSITE" id="PS51118">
    <property type="entry name" value="HTH_HXLR"/>
    <property type="match status" value="2"/>
</dbReference>
<keyword evidence="2" id="KW-0238">DNA-binding</keyword>
<dbReference type="OrthoDB" id="9807069at2"/>
<sequence length="347" mass="39846">MTALQHSSAAQPIDAPSHFPSLDRFCSVARTVEILSDAWSFLVLRECFFGARRFEQFQAVLRVPRNTLVKRLNKLTELGLLKKVSYSSGSSRFEYRFTDKGSDLYATMLSLLQFGDKWLHRDEALPLQLIHQQCGKPCSPIVVCSACNEEIDARDVQYRNGPGAGSAPRSVDRPRSRRASDPGVLERVRPCSVARALQIIGDRWTFLVIREMFFGVRRFDEFHANLGIASNILTDRLQRLTEHGIIEKRQYQARPERFEYRYTAKGRELYSSMIVMMRWGDKWLSKGRPPLIIRHRKCQHDFHAVVACSECRQELDVHEMRYELRYTLDTSAPVDSVAADEDGAELA</sequence>
<dbReference type="AlphaFoldDB" id="A0A254TJP6"/>
<evidence type="ECO:0000256" key="3">
    <source>
        <dbReference type="ARBA" id="ARBA00023163"/>
    </source>
</evidence>
<evidence type="ECO:0000313" key="7">
    <source>
        <dbReference type="Proteomes" id="UP000197535"/>
    </source>
</evidence>
<accession>A0A254TJP6</accession>
<dbReference type="InterPro" id="IPR002577">
    <property type="entry name" value="HTH_HxlR"/>
</dbReference>
<evidence type="ECO:0000256" key="4">
    <source>
        <dbReference type="SAM" id="MobiDB-lite"/>
    </source>
</evidence>
<evidence type="ECO:0000259" key="5">
    <source>
        <dbReference type="PROSITE" id="PS51118"/>
    </source>
</evidence>
<organism evidence="6 7">
    <name type="scientific">Noviherbaspirillum denitrificans</name>
    <dbReference type="NCBI Taxonomy" id="1968433"/>
    <lineage>
        <taxon>Bacteria</taxon>
        <taxon>Pseudomonadati</taxon>
        <taxon>Pseudomonadota</taxon>
        <taxon>Betaproteobacteria</taxon>
        <taxon>Burkholderiales</taxon>
        <taxon>Oxalobacteraceae</taxon>
        <taxon>Noviherbaspirillum</taxon>
    </lineage>
</organism>